<accession>A0A9W5X4U2</accession>
<dbReference type="AlphaFoldDB" id="A0A9W5X4U2"/>
<evidence type="ECO:0000313" key="1">
    <source>
        <dbReference type="EMBL" id="GGB38144.1"/>
    </source>
</evidence>
<gene>
    <name evidence="1" type="ORF">GCM10011409_14530</name>
</gene>
<comment type="caution">
    <text evidence="1">The sequence shown here is derived from an EMBL/GenBank/DDBJ whole genome shotgun (WGS) entry which is preliminary data.</text>
</comment>
<organism evidence="1 2">
    <name type="scientific">Lentibacillus populi</name>
    <dbReference type="NCBI Taxonomy" id="1827502"/>
    <lineage>
        <taxon>Bacteria</taxon>
        <taxon>Bacillati</taxon>
        <taxon>Bacillota</taxon>
        <taxon>Bacilli</taxon>
        <taxon>Bacillales</taxon>
        <taxon>Bacillaceae</taxon>
        <taxon>Lentibacillus</taxon>
    </lineage>
</organism>
<keyword evidence="2" id="KW-1185">Reference proteome</keyword>
<reference evidence="1" key="2">
    <citation type="submission" date="2020-09" db="EMBL/GenBank/DDBJ databases">
        <authorList>
            <person name="Sun Q."/>
            <person name="Zhou Y."/>
        </authorList>
    </citation>
    <scope>NUCLEOTIDE SEQUENCE</scope>
    <source>
        <strain evidence="1">CGMCC 1.15454</strain>
    </source>
</reference>
<dbReference type="Proteomes" id="UP000621492">
    <property type="component" value="Unassembled WGS sequence"/>
</dbReference>
<dbReference type="EMBL" id="BMJD01000008">
    <property type="protein sequence ID" value="GGB38144.1"/>
    <property type="molecule type" value="Genomic_DNA"/>
</dbReference>
<name>A0A9W5X4U2_9BACI</name>
<sequence>MVLANNKAVFKMSVNREELKRLIDFIHEEDTAEVYDFIGYLNMKREREAIDQMDLELFSKDKELIRQVQKSREDRANGRIYDQEKGLKYLKNKIKEFESEQNL</sequence>
<proteinExistence type="predicted"/>
<reference evidence="1" key="1">
    <citation type="journal article" date="2014" name="Int. J. Syst. Evol. Microbiol.">
        <title>Complete genome sequence of Corynebacterium casei LMG S-19264T (=DSM 44701T), isolated from a smear-ripened cheese.</title>
        <authorList>
            <consortium name="US DOE Joint Genome Institute (JGI-PGF)"/>
            <person name="Walter F."/>
            <person name="Albersmeier A."/>
            <person name="Kalinowski J."/>
            <person name="Ruckert C."/>
        </authorList>
    </citation>
    <scope>NUCLEOTIDE SEQUENCE</scope>
    <source>
        <strain evidence="1">CGMCC 1.15454</strain>
    </source>
</reference>
<protein>
    <submittedName>
        <fullName evidence="1">Uncharacterized protein</fullName>
    </submittedName>
</protein>
<evidence type="ECO:0000313" key="2">
    <source>
        <dbReference type="Proteomes" id="UP000621492"/>
    </source>
</evidence>